<dbReference type="EMBL" id="KY774314">
    <property type="protein sequence ID" value="ART31793.1"/>
    <property type="molecule type" value="Genomic_DNA"/>
</dbReference>
<organism evidence="2">
    <name type="scientific">Utricularia reniformis</name>
    <dbReference type="NCBI Taxonomy" id="192314"/>
    <lineage>
        <taxon>Eukaryota</taxon>
        <taxon>Viridiplantae</taxon>
        <taxon>Streptophyta</taxon>
        <taxon>Embryophyta</taxon>
        <taxon>Tracheophyta</taxon>
        <taxon>Spermatophyta</taxon>
        <taxon>Magnoliopsida</taxon>
        <taxon>eudicotyledons</taxon>
        <taxon>Gunneridae</taxon>
        <taxon>Pentapetalae</taxon>
        <taxon>asterids</taxon>
        <taxon>lamiids</taxon>
        <taxon>Lamiales</taxon>
        <taxon>Lentibulariaceae</taxon>
        <taxon>Utricularia</taxon>
    </lineage>
</organism>
<feature type="region of interest" description="Disordered" evidence="1">
    <location>
        <begin position="25"/>
        <end position="45"/>
    </location>
</feature>
<evidence type="ECO:0000256" key="1">
    <source>
        <dbReference type="SAM" id="MobiDB-lite"/>
    </source>
</evidence>
<dbReference type="AlphaFoldDB" id="A0A1Y0B334"/>
<keyword evidence="2" id="KW-0496">Mitochondrion</keyword>
<name>A0A1Y0B334_9LAMI</name>
<gene>
    <name evidence="2" type="ORF">AEK19_MT1608</name>
</gene>
<geneLocation type="mitochondrion" evidence="2"/>
<accession>A0A1Y0B334</accession>
<reference evidence="2" key="1">
    <citation type="submission" date="2017-03" db="EMBL/GenBank/DDBJ databases">
        <title>The mitochondrial genome of the carnivorous plant Utricularia reniformis (Lentibulariaceae): structure, comparative analysis and evolutionary landmarks.</title>
        <authorList>
            <person name="Silva S.R."/>
            <person name="Alvarenga D.O."/>
            <person name="Michael T.P."/>
            <person name="Miranda V.F.O."/>
            <person name="Varani A.M."/>
        </authorList>
    </citation>
    <scope>NUCLEOTIDE SEQUENCE</scope>
</reference>
<sequence>MVKVKEGALKSCLSRLTMLERKIVESKNHQRARRPGSLHSLGLRP</sequence>
<protein>
    <submittedName>
        <fullName evidence="2">Uncharacterized protein</fullName>
    </submittedName>
</protein>
<evidence type="ECO:0000313" key="2">
    <source>
        <dbReference type="EMBL" id="ART31793.1"/>
    </source>
</evidence>
<proteinExistence type="predicted"/>